<keyword evidence="2" id="KW-1185">Reference proteome</keyword>
<evidence type="ECO:0000313" key="1">
    <source>
        <dbReference type="EMBL" id="GCE16992.1"/>
    </source>
</evidence>
<organism evidence="1 2">
    <name type="scientific">Dictyobacter kobayashii</name>
    <dbReference type="NCBI Taxonomy" id="2014872"/>
    <lineage>
        <taxon>Bacteria</taxon>
        <taxon>Bacillati</taxon>
        <taxon>Chloroflexota</taxon>
        <taxon>Ktedonobacteria</taxon>
        <taxon>Ktedonobacterales</taxon>
        <taxon>Dictyobacteraceae</taxon>
        <taxon>Dictyobacter</taxon>
    </lineage>
</organism>
<protein>
    <submittedName>
        <fullName evidence="1">Uncharacterized protein</fullName>
    </submittedName>
</protein>
<dbReference type="AlphaFoldDB" id="A0A402AD07"/>
<dbReference type="OrthoDB" id="9843472at2"/>
<reference evidence="2" key="1">
    <citation type="submission" date="2018-12" db="EMBL/GenBank/DDBJ databases">
        <title>Tengunoibacter tsumagoiensis gen. nov., sp. nov., Dictyobacter kobayashii sp. nov., D. alpinus sp. nov., and D. joshuensis sp. nov. and description of Dictyobacteraceae fam. nov. within the order Ktedonobacterales isolated from Tengu-no-mugimeshi.</title>
        <authorList>
            <person name="Wang C.M."/>
            <person name="Zheng Y."/>
            <person name="Sakai Y."/>
            <person name="Toyoda A."/>
            <person name="Minakuchi Y."/>
            <person name="Abe K."/>
            <person name="Yokota A."/>
            <person name="Yabe S."/>
        </authorList>
    </citation>
    <scope>NUCLEOTIDE SEQUENCE [LARGE SCALE GENOMIC DNA]</scope>
    <source>
        <strain evidence="2">Uno11</strain>
    </source>
</reference>
<comment type="caution">
    <text evidence="1">The sequence shown here is derived from an EMBL/GenBank/DDBJ whole genome shotgun (WGS) entry which is preliminary data.</text>
</comment>
<proteinExistence type="predicted"/>
<dbReference type="RefSeq" id="WP_126548767.1">
    <property type="nucleotide sequence ID" value="NZ_BIFS01000001.1"/>
</dbReference>
<name>A0A402AD07_9CHLR</name>
<sequence>MSDVRRVHVEGSIWVDAEHVQWNDDDEQWGTALIGGEEYAVIWSYDGDGYTEIAESDLEWFRTINPGFYDGSCR</sequence>
<accession>A0A402AD07</accession>
<gene>
    <name evidence="1" type="ORF">KDK_07920</name>
</gene>
<dbReference type="EMBL" id="BIFS01000001">
    <property type="protein sequence ID" value="GCE16992.1"/>
    <property type="molecule type" value="Genomic_DNA"/>
</dbReference>
<dbReference type="Proteomes" id="UP000287188">
    <property type="component" value="Unassembled WGS sequence"/>
</dbReference>
<evidence type="ECO:0000313" key="2">
    <source>
        <dbReference type="Proteomes" id="UP000287188"/>
    </source>
</evidence>